<proteinExistence type="predicted"/>
<feature type="compositionally biased region" description="Basic and acidic residues" evidence="1">
    <location>
        <begin position="98"/>
        <end position="113"/>
    </location>
</feature>
<feature type="signal peptide" evidence="2">
    <location>
        <begin position="1"/>
        <end position="24"/>
    </location>
</feature>
<protein>
    <submittedName>
        <fullName evidence="3">DUF2680 domain-containing protein</fullName>
    </submittedName>
</protein>
<evidence type="ECO:0000256" key="2">
    <source>
        <dbReference type="SAM" id="SignalP"/>
    </source>
</evidence>
<sequence>MLKKLAVSLLTLAFLTFGAGTAFGATTTAPDPAKLAEIKALHQQMVELKVQMIDKKVEAGILEKEKAEKIKEAIKERQKKVEEDLANGKVDFGKKHHKDCDKKPKGDSKETPDAKSSSSIRLTLPK</sequence>
<accession>A0A7C7D8A9</accession>
<feature type="region of interest" description="Disordered" evidence="1">
    <location>
        <begin position="78"/>
        <end position="126"/>
    </location>
</feature>
<feature type="chain" id="PRO_5028365114" evidence="2">
    <location>
        <begin position="25"/>
        <end position="126"/>
    </location>
</feature>
<evidence type="ECO:0000256" key="1">
    <source>
        <dbReference type="SAM" id="MobiDB-lite"/>
    </source>
</evidence>
<dbReference type="EMBL" id="DUTF01000109">
    <property type="protein sequence ID" value="HHY26097.1"/>
    <property type="molecule type" value="Genomic_DNA"/>
</dbReference>
<evidence type="ECO:0000313" key="4">
    <source>
        <dbReference type="Proteomes" id="UP000553059"/>
    </source>
</evidence>
<gene>
    <name evidence="3" type="ORF">GX523_04970</name>
</gene>
<evidence type="ECO:0000313" key="3">
    <source>
        <dbReference type="EMBL" id="HHY26097.1"/>
    </source>
</evidence>
<dbReference type="AlphaFoldDB" id="A0A7C7D8A9"/>
<dbReference type="Pfam" id="PF10925">
    <property type="entry name" value="DUF2680"/>
    <property type="match status" value="1"/>
</dbReference>
<dbReference type="InterPro" id="IPR024485">
    <property type="entry name" value="DUF2680"/>
</dbReference>
<comment type="caution">
    <text evidence="3">The sequence shown here is derived from an EMBL/GenBank/DDBJ whole genome shotgun (WGS) entry which is preliminary data.</text>
</comment>
<organism evidence="3 4">
    <name type="scientific">Desulfitobacterium dehalogenans</name>
    <dbReference type="NCBI Taxonomy" id="36854"/>
    <lineage>
        <taxon>Bacteria</taxon>
        <taxon>Bacillati</taxon>
        <taxon>Bacillota</taxon>
        <taxon>Clostridia</taxon>
        <taxon>Eubacteriales</taxon>
        <taxon>Desulfitobacteriaceae</taxon>
        <taxon>Desulfitobacterium</taxon>
    </lineage>
</organism>
<feature type="compositionally biased region" description="Polar residues" evidence="1">
    <location>
        <begin position="114"/>
        <end position="126"/>
    </location>
</feature>
<reference evidence="3 4" key="1">
    <citation type="journal article" date="2020" name="Biotechnol. Biofuels">
        <title>New insights from the biogas microbiome by comprehensive genome-resolved metagenomics of nearly 1600 species originating from multiple anaerobic digesters.</title>
        <authorList>
            <person name="Campanaro S."/>
            <person name="Treu L."/>
            <person name="Rodriguez-R L.M."/>
            <person name="Kovalovszki A."/>
            <person name="Ziels R.M."/>
            <person name="Maus I."/>
            <person name="Zhu X."/>
            <person name="Kougias P.G."/>
            <person name="Basile A."/>
            <person name="Luo G."/>
            <person name="Schluter A."/>
            <person name="Konstantinidis K.T."/>
            <person name="Angelidaki I."/>
        </authorList>
    </citation>
    <scope>NUCLEOTIDE SEQUENCE [LARGE SCALE GENOMIC DNA]</scope>
    <source>
        <strain evidence="3">AS05jafATM_4</strain>
    </source>
</reference>
<dbReference type="Proteomes" id="UP000553059">
    <property type="component" value="Unassembled WGS sequence"/>
</dbReference>
<name>A0A7C7D8A9_9FIRM</name>
<keyword evidence="2" id="KW-0732">Signal</keyword>